<name>A0A1F4S6V1_UNCSA</name>
<comment type="caution">
    <text evidence="1">The sequence shown here is derived from an EMBL/GenBank/DDBJ whole genome shotgun (WGS) entry which is preliminary data.</text>
</comment>
<accession>A0A1F4S6V1</accession>
<dbReference type="Gene3D" id="3.90.1580.10">
    <property type="entry name" value="paralog of FGE (formylglycine-generating enzyme)"/>
    <property type="match status" value="1"/>
</dbReference>
<evidence type="ECO:0000313" key="1">
    <source>
        <dbReference type="EMBL" id="OGC16176.1"/>
    </source>
</evidence>
<protein>
    <submittedName>
        <fullName evidence="1">Uncharacterized protein</fullName>
    </submittedName>
</protein>
<dbReference type="AlphaFoldDB" id="A0A1F4S6V1"/>
<proteinExistence type="predicted"/>
<organism evidence="1 2">
    <name type="scientific">candidate division WOR-1 bacterium RIFOXYB2_FULL_36_35</name>
    <dbReference type="NCBI Taxonomy" id="1802578"/>
    <lineage>
        <taxon>Bacteria</taxon>
        <taxon>Bacillati</taxon>
        <taxon>Saganbacteria</taxon>
    </lineage>
</organism>
<gene>
    <name evidence="1" type="ORF">A2290_02850</name>
</gene>
<sequence length="229" mass="25644">MPGGFMFSRKVISFLLPEIVDRKDIQSLLNKVIAVEGGSDLTEELISELKEFGFPVTKSRISQAIKSGGLHAVLLTLSNQKTDLSMIEIPEMIDISDKVSIMRGEVTVKLFKQVMGDYTPTGHNAYKLIAILDDPSKEAEILTYLSLLDGREFAKRLSALTGRKFRVQTEAEWEQGRGSLVGANFTWTETKHSDEVFALRSLFRGYRGGDLPENRFGDNALRLVEDKKN</sequence>
<dbReference type="EMBL" id="MEUA01000012">
    <property type="protein sequence ID" value="OGC16176.1"/>
    <property type="molecule type" value="Genomic_DNA"/>
</dbReference>
<evidence type="ECO:0000313" key="2">
    <source>
        <dbReference type="Proteomes" id="UP000177905"/>
    </source>
</evidence>
<dbReference type="Proteomes" id="UP000177905">
    <property type="component" value="Unassembled WGS sequence"/>
</dbReference>
<reference evidence="1 2" key="1">
    <citation type="journal article" date="2016" name="Nat. Commun.">
        <title>Thousands of microbial genomes shed light on interconnected biogeochemical processes in an aquifer system.</title>
        <authorList>
            <person name="Anantharaman K."/>
            <person name="Brown C.T."/>
            <person name="Hug L.A."/>
            <person name="Sharon I."/>
            <person name="Castelle C.J."/>
            <person name="Probst A.J."/>
            <person name="Thomas B.C."/>
            <person name="Singh A."/>
            <person name="Wilkins M.J."/>
            <person name="Karaoz U."/>
            <person name="Brodie E.L."/>
            <person name="Williams K.H."/>
            <person name="Hubbard S.S."/>
            <person name="Banfield J.F."/>
        </authorList>
    </citation>
    <scope>NUCLEOTIDE SEQUENCE [LARGE SCALE GENOMIC DNA]</scope>
</reference>
<dbReference type="InterPro" id="IPR042095">
    <property type="entry name" value="SUMF_sf"/>
</dbReference>